<dbReference type="PRINTS" id="PR00132">
    <property type="entry name" value="GLHYDRLASE2"/>
</dbReference>
<dbReference type="Pfam" id="PF02837">
    <property type="entry name" value="Glyco_hydro_2_N"/>
    <property type="match status" value="1"/>
</dbReference>
<dbReference type="Proteomes" id="UP000182584">
    <property type="component" value="Unassembled WGS sequence"/>
</dbReference>
<dbReference type="GO" id="GO:0005975">
    <property type="term" value="P:carbohydrate metabolic process"/>
    <property type="evidence" value="ECO:0007669"/>
    <property type="project" value="InterPro"/>
</dbReference>
<feature type="domain" description="Glycoside hydrolase family 2 immunoglobulin-like beta-sandwich" evidence="4">
    <location>
        <begin position="180"/>
        <end position="283"/>
    </location>
</feature>
<dbReference type="GO" id="GO:0004553">
    <property type="term" value="F:hydrolase activity, hydrolyzing O-glycosyl compounds"/>
    <property type="evidence" value="ECO:0007669"/>
    <property type="project" value="InterPro"/>
</dbReference>
<dbReference type="InterPro" id="IPR006104">
    <property type="entry name" value="Glyco_hydro_2_N"/>
</dbReference>
<evidence type="ECO:0000259" key="4">
    <source>
        <dbReference type="Pfam" id="PF00703"/>
    </source>
</evidence>
<evidence type="ECO:0000256" key="1">
    <source>
        <dbReference type="ARBA" id="ARBA00007401"/>
    </source>
</evidence>
<dbReference type="Gene3D" id="3.20.20.80">
    <property type="entry name" value="Glycosidases"/>
    <property type="match status" value="1"/>
</dbReference>
<comment type="similarity">
    <text evidence="1">Belongs to the glycosyl hydrolase 2 family.</text>
</comment>
<dbReference type="SUPFAM" id="SSF49785">
    <property type="entry name" value="Galactose-binding domain-like"/>
    <property type="match status" value="1"/>
</dbReference>
<accession>A0A1H9VAU9</accession>
<dbReference type="InterPro" id="IPR008979">
    <property type="entry name" value="Galactose-bd-like_sf"/>
</dbReference>
<name>A0A1H9VAU9_BUTFI</name>
<dbReference type="PANTHER" id="PTHR42732">
    <property type="entry name" value="BETA-GALACTOSIDASE"/>
    <property type="match status" value="1"/>
</dbReference>
<proteinExistence type="inferred from homology"/>
<dbReference type="Pfam" id="PF00703">
    <property type="entry name" value="Glyco_hydro_2"/>
    <property type="match status" value="1"/>
</dbReference>
<dbReference type="InterPro" id="IPR013783">
    <property type="entry name" value="Ig-like_fold"/>
</dbReference>
<dbReference type="Gene3D" id="2.60.120.260">
    <property type="entry name" value="Galactose-binding domain-like"/>
    <property type="match status" value="1"/>
</dbReference>
<evidence type="ECO:0000256" key="2">
    <source>
        <dbReference type="ARBA" id="ARBA00022801"/>
    </source>
</evidence>
<dbReference type="SUPFAM" id="SSF51445">
    <property type="entry name" value="(Trans)glycosidases"/>
    <property type="match status" value="1"/>
</dbReference>
<dbReference type="Pfam" id="PF18565">
    <property type="entry name" value="Glyco_hydro2_C5"/>
    <property type="match status" value="1"/>
</dbReference>
<dbReference type="InterPro" id="IPR006102">
    <property type="entry name" value="Ig-like_GH2"/>
</dbReference>
<evidence type="ECO:0000259" key="6">
    <source>
        <dbReference type="Pfam" id="PF02837"/>
    </source>
</evidence>
<dbReference type="RefSeq" id="WP_074757543.1">
    <property type="nucleotide sequence ID" value="NZ_FOGJ01000022.1"/>
</dbReference>
<dbReference type="OrthoDB" id="9762066at2"/>
<evidence type="ECO:0000313" key="8">
    <source>
        <dbReference type="EMBL" id="SES18661.1"/>
    </source>
</evidence>
<sequence>MDTVRATLTDNWKFYYGDEEEAWFKGFDDSTWDDVMIPHDWSVEAPFSKDYSSGTGYLRGGTGWYRCHFKIPSEYKGKNISITFDSVYKNSSVWINSYHIGGRPSGYASFSIDISEYVRYGEQDNVIAVRVRHEDIADSRWFTGSGIVKKVTLSISENVAPSQYGVWLDTRSLIEDAGKISARIRINNIIENKTNEDKKVRVRCVLEYDTPKEVYDNASEEALIELFGEIDAAAHDESVLKIDGIVDKPHLWSSDIPNIYKLSTYYSVDGGGFYFVDEQKTGIKVISMDPDKGFACNGVSDKLRGVCVHDDGGTLGSAMKKEIWQRRLELLKKAGCNAIRCSHNPHMPELYDLCDVMGFYVMDEAFDEWENAKNKWSHGHNVYPPRHQGYAEDFNEWYERDLVNMIERGRRHPSVILWSIGNEIDYPNDPYVNPMFKEFTGNNDNGKPAREMVYNPDKPDMTRLSVIAKTLTDIVRKTDKTRPATVAAAFPELSAKLGFVDTLDVVGYNYKEHLYEESHRKFPDKVFLGSENGHGIGQWEAVVRNDYICGQFLWTGIDYLGEAHGWPIHGASSGLINTAGLPKPEYYKRKSLWTSDPFIRIFTLRPDEEKIEWISRTRSWNYDKGEKVVVKCYVPIPEKNIAEYGNEDKGGNCADTNANANSNSSFKKCKSSAHIKSVRLYINDRLVGSTSKRSDDGSCRFETEFEPGKIEVRAELEDDREIQSNKELASTSNLSYISDIIYTSSLADHAEVSVYDRGDIITGDSFEEASSKKGYIYQVLVTLKDADGRDVVCQDEEISASVSDNAQVLGLDGGDLADNTDMRSPVRKTYQGRIVIYVRRIGVGKIDLDISFGNYKEHIEL</sequence>
<evidence type="ECO:0000256" key="3">
    <source>
        <dbReference type="ARBA" id="ARBA00023295"/>
    </source>
</evidence>
<evidence type="ECO:0000259" key="7">
    <source>
        <dbReference type="Pfam" id="PF18565"/>
    </source>
</evidence>
<dbReference type="InterPro" id="IPR040605">
    <property type="entry name" value="Glyco_hydro2_dom5"/>
</dbReference>
<organism evidence="8 9">
    <name type="scientific">Butyrivibrio fibrisolvens</name>
    <dbReference type="NCBI Taxonomy" id="831"/>
    <lineage>
        <taxon>Bacteria</taxon>
        <taxon>Bacillati</taxon>
        <taxon>Bacillota</taxon>
        <taxon>Clostridia</taxon>
        <taxon>Lachnospirales</taxon>
        <taxon>Lachnospiraceae</taxon>
        <taxon>Butyrivibrio</taxon>
    </lineage>
</organism>
<dbReference type="PANTHER" id="PTHR42732:SF1">
    <property type="entry name" value="BETA-MANNOSIDASE"/>
    <property type="match status" value="1"/>
</dbReference>
<feature type="domain" description="Glycoside hydrolase family 2" evidence="7">
    <location>
        <begin position="777"/>
        <end position="852"/>
    </location>
</feature>
<dbReference type="InterPro" id="IPR036156">
    <property type="entry name" value="Beta-gal/glucu_dom_sf"/>
</dbReference>
<dbReference type="AlphaFoldDB" id="A0A1H9VAU9"/>
<dbReference type="EMBL" id="FOGJ01000022">
    <property type="protein sequence ID" value="SES18661.1"/>
    <property type="molecule type" value="Genomic_DNA"/>
</dbReference>
<keyword evidence="3" id="KW-0326">Glycosidase</keyword>
<reference evidence="8 9" key="1">
    <citation type="submission" date="2016-10" db="EMBL/GenBank/DDBJ databases">
        <authorList>
            <person name="de Groot N.N."/>
        </authorList>
    </citation>
    <scope>NUCLEOTIDE SEQUENCE [LARGE SCALE GENOMIC DNA]</scope>
    <source>
        <strain evidence="8 9">AR40</strain>
    </source>
</reference>
<dbReference type="Gene3D" id="2.60.40.10">
    <property type="entry name" value="Immunoglobulins"/>
    <property type="match status" value="2"/>
</dbReference>
<protein>
    <submittedName>
        <fullName evidence="8">Glycosyl hydrolases family 2</fullName>
    </submittedName>
</protein>
<dbReference type="InterPro" id="IPR006103">
    <property type="entry name" value="Glyco_hydro_2_cat"/>
</dbReference>
<dbReference type="eggNOG" id="COG3250">
    <property type="taxonomic scope" value="Bacteria"/>
</dbReference>
<gene>
    <name evidence="8" type="ORF">SAMN04487884_12230</name>
</gene>
<feature type="domain" description="Glycoside hydrolase family 2 catalytic" evidence="5">
    <location>
        <begin position="292"/>
        <end position="447"/>
    </location>
</feature>
<keyword evidence="2 8" id="KW-0378">Hydrolase</keyword>
<evidence type="ECO:0000259" key="5">
    <source>
        <dbReference type="Pfam" id="PF02836"/>
    </source>
</evidence>
<dbReference type="SUPFAM" id="SSF49303">
    <property type="entry name" value="beta-Galactosidase/glucuronidase domain"/>
    <property type="match status" value="1"/>
</dbReference>
<evidence type="ECO:0000313" key="9">
    <source>
        <dbReference type="Proteomes" id="UP000182584"/>
    </source>
</evidence>
<feature type="domain" description="Glycosyl hydrolases family 2 sugar binding" evidence="6">
    <location>
        <begin position="60"/>
        <end position="153"/>
    </location>
</feature>
<dbReference type="InterPro" id="IPR006101">
    <property type="entry name" value="Glyco_hydro_2"/>
</dbReference>
<dbReference type="Pfam" id="PF02836">
    <property type="entry name" value="Glyco_hydro_2_C"/>
    <property type="match status" value="1"/>
</dbReference>
<dbReference type="InterPro" id="IPR051913">
    <property type="entry name" value="GH2_Domain-Containing"/>
</dbReference>
<dbReference type="InterPro" id="IPR017853">
    <property type="entry name" value="GH"/>
</dbReference>